<dbReference type="SUPFAM" id="SSF56214">
    <property type="entry name" value="4'-phosphopantetheinyl transferase"/>
    <property type="match status" value="2"/>
</dbReference>
<dbReference type="InterPro" id="IPR050559">
    <property type="entry name" value="P-Pant_transferase_sf"/>
</dbReference>
<dbReference type="Gene3D" id="3.90.470.20">
    <property type="entry name" value="4'-phosphopantetheinyl transferase domain"/>
    <property type="match status" value="1"/>
</dbReference>
<keyword evidence="4" id="KW-1185">Reference proteome</keyword>
<dbReference type="EMBL" id="SPMZ01000026">
    <property type="protein sequence ID" value="NMQ19450.1"/>
    <property type="molecule type" value="Genomic_DNA"/>
</dbReference>
<proteinExistence type="predicted"/>
<evidence type="ECO:0000256" key="1">
    <source>
        <dbReference type="ARBA" id="ARBA00022679"/>
    </source>
</evidence>
<sequence>MNDRTIASIWSEAPVDGWKPALTADGIHLWLADLDQPPKSLAQLTATLTADERERAARFHFPAHRDRFVVGRGLLRELLGAYLNRPAKALCFACGPRGKPLLAGEDADAGLRFNLSHSGERALYAIARREVGVDLECLNRVVNDASVAERVCTPREWAAFQVLPAERFREAFF</sequence>
<evidence type="ECO:0000313" key="3">
    <source>
        <dbReference type="EMBL" id="NMQ19450.1"/>
    </source>
</evidence>
<dbReference type="InterPro" id="IPR055066">
    <property type="entry name" value="AASDHPPT_N"/>
</dbReference>
<evidence type="ECO:0000313" key="4">
    <source>
        <dbReference type="Proteomes" id="UP000760480"/>
    </source>
</evidence>
<reference evidence="3 4" key="1">
    <citation type="submission" date="2019-03" db="EMBL/GenBank/DDBJ databases">
        <title>Metabolic reconstructions from genomes of highly enriched 'Candidatus Accumulibacter' and 'Candidatus Competibacter' bioreactor populations.</title>
        <authorList>
            <person name="Annavajhala M.K."/>
            <person name="Welles L."/>
            <person name="Abbas B."/>
            <person name="Sorokin D."/>
            <person name="Park H."/>
            <person name="Van Loosdrecht M."/>
            <person name="Chandran K."/>
        </authorList>
    </citation>
    <scope>NUCLEOTIDE SEQUENCE [LARGE SCALE GENOMIC DNA]</scope>
    <source>
        <strain evidence="3 4">SBR_G</strain>
    </source>
</reference>
<dbReference type="Pfam" id="PF22624">
    <property type="entry name" value="AASDHPPT_N"/>
    <property type="match status" value="1"/>
</dbReference>
<keyword evidence="1 3" id="KW-0808">Transferase</keyword>
<dbReference type="GO" id="GO:0016740">
    <property type="term" value="F:transferase activity"/>
    <property type="evidence" value="ECO:0007669"/>
    <property type="project" value="UniProtKB-KW"/>
</dbReference>
<protein>
    <submittedName>
        <fullName evidence="3">4'-phosphopantetheinyl transferase</fullName>
    </submittedName>
</protein>
<dbReference type="RefSeq" id="WP_169248704.1">
    <property type="nucleotide sequence ID" value="NZ_SPMZ01000026.1"/>
</dbReference>
<accession>A0ABX1TJ90</accession>
<dbReference type="Proteomes" id="UP000760480">
    <property type="component" value="Unassembled WGS sequence"/>
</dbReference>
<gene>
    <name evidence="3" type="ORF">E4P82_09725</name>
</gene>
<evidence type="ECO:0000259" key="2">
    <source>
        <dbReference type="Pfam" id="PF22624"/>
    </source>
</evidence>
<dbReference type="InterPro" id="IPR037143">
    <property type="entry name" value="4-PPantetheinyl_Trfase_dom_sf"/>
</dbReference>
<comment type="caution">
    <text evidence="3">The sequence shown here is derived from an EMBL/GenBank/DDBJ whole genome shotgun (WGS) entry which is preliminary data.</text>
</comment>
<name>A0ABX1TJ90_9GAMM</name>
<organism evidence="3 4">
    <name type="scientific">Candidatus Competibacter phosphatis</name>
    <dbReference type="NCBI Taxonomy" id="221280"/>
    <lineage>
        <taxon>Bacteria</taxon>
        <taxon>Pseudomonadati</taxon>
        <taxon>Pseudomonadota</taxon>
        <taxon>Gammaproteobacteria</taxon>
        <taxon>Candidatus Competibacteraceae</taxon>
        <taxon>Candidatus Competibacter</taxon>
    </lineage>
</organism>
<dbReference type="PANTHER" id="PTHR12215:SF10">
    <property type="entry name" value="L-AMINOADIPATE-SEMIALDEHYDE DEHYDROGENASE-PHOSPHOPANTETHEINYL TRANSFERASE"/>
    <property type="match status" value="1"/>
</dbReference>
<feature type="domain" description="4'-phosphopantetheinyl transferase N-terminal" evidence="2">
    <location>
        <begin position="39"/>
        <end position="123"/>
    </location>
</feature>
<dbReference type="PANTHER" id="PTHR12215">
    <property type="entry name" value="PHOSPHOPANTETHEINE TRANSFERASE"/>
    <property type="match status" value="1"/>
</dbReference>